<gene>
    <name evidence="2" type="ORF">GCM10009765_44650</name>
</gene>
<organism evidence="2 3">
    <name type="scientific">Fodinicola feengrottensis</name>
    <dbReference type="NCBI Taxonomy" id="435914"/>
    <lineage>
        <taxon>Bacteria</taxon>
        <taxon>Bacillati</taxon>
        <taxon>Actinomycetota</taxon>
        <taxon>Actinomycetes</taxon>
        <taxon>Mycobacteriales</taxon>
        <taxon>Fodinicola</taxon>
    </lineage>
</organism>
<dbReference type="PANTHER" id="PTHR34504">
    <property type="entry name" value="ANTITOXIN HICB"/>
    <property type="match status" value="1"/>
</dbReference>
<evidence type="ECO:0000313" key="3">
    <source>
        <dbReference type="Proteomes" id="UP001500618"/>
    </source>
</evidence>
<evidence type="ECO:0000313" key="2">
    <source>
        <dbReference type="EMBL" id="GAA1690290.1"/>
    </source>
</evidence>
<dbReference type="EMBL" id="BAAANY010000017">
    <property type="protein sequence ID" value="GAA1690290.1"/>
    <property type="molecule type" value="Genomic_DNA"/>
</dbReference>
<keyword evidence="3" id="KW-1185">Reference proteome</keyword>
<protein>
    <recommendedName>
        <fullName evidence="1">HicB-like antitoxin of toxin-antitoxin system domain-containing protein</fullName>
    </recommendedName>
</protein>
<sequence length="72" mass="7550">MSGYVVIVLRDDAGGYGAWSPDLLGCVAASRDYEECVRLMGEAIAIHLDGMREDGDPIPEPTAVGALLMPAA</sequence>
<comment type="caution">
    <text evidence="2">The sequence shown here is derived from an EMBL/GenBank/DDBJ whole genome shotgun (WGS) entry which is preliminary data.</text>
</comment>
<proteinExistence type="predicted"/>
<feature type="domain" description="HicB-like antitoxin of toxin-antitoxin system" evidence="1">
    <location>
        <begin position="4"/>
        <end position="67"/>
    </location>
</feature>
<dbReference type="InterPro" id="IPR051404">
    <property type="entry name" value="TA_system_antitoxin"/>
</dbReference>
<dbReference type="Gene3D" id="3.30.160.250">
    <property type="match status" value="1"/>
</dbReference>
<dbReference type="InterPro" id="IPR031807">
    <property type="entry name" value="HicB-like"/>
</dbReference>
<reference evidence="3" key="1">
    <citation type="journal article" date="2019" name="Int. J. Syst. Evol. Microbiol.">
        <title>The Global Catalogue of Microorganisms (GCM) 10K type strain sequencing project: providing services to taxonomists for standard genome sequencing and annotation.</title>
        <authorList>
            <consortium name="The Broad Institute Genomics Platform"/>
            <consortium name="The Broad Institute Genome Sequencing Center for Infectious Disease"/>
            <person name="Wu L."/>
            <person name="Ma J."/>
        </authorList>
    </citation>
    <scope>NUCLEOTIDE SEQUENCE [LARGE SCALE GENOMIC DNA]</scope>
    <source>
        <strain evidence="3">JCM 14718</strain>
    </source>
</reference>
<evidence type="ECO:0000259" key="1">
    <source>
        <dbReference type="Pfam" id="PF15919"/>
    </source>
</evidence>
<name>A0ABP4TLJ7_9ACTN</name>
<dbReference type="Pfam" id="PF15919">
    <property type="entry name" value="HicB_lk_antitox"/>
    <property type="match status" value="1"/>
</dbReference>
<dbReference type="InterPro" id="IPR035069">
    <property type="entry name" value="TTHA1013/TTHA0281-like"/>
</dbReference>
<accession>A0ABP4TLJ7</accession>
<dbReference type="Proteomes" id="UP001500618">
    <property type="component" value="Unassembled WGS sequence"/>
</dbReference>
<dbReference type="SUPFAM" id="SSF143100">
    <property type="entry name" value="TTHA1013/TTHA0281-like"/>
    <property type="match status" value="1"/>
</dbReference>
<dbReference type="PANTHER" id="PTHR34504:SF2">
    <property type="entry name" value="UPF0150 PROTEIN SSL0259"/>
    <property type="match status" value="1"/>
</dbReference>